<evidence type="ECO:0000313" key="1">
    <source>
        <dbReference type="EMBL" id="BAX01898.1"/>
    </source>
</evidence>
<sequence>MFLFHSFICAAKIKGKKMKIISWIFDSSAFKKKQKINEIKKKLNEIIILDRFETKGFVNKAQEMSSPNGSGIASNDAI</sequence>
<protein>
    <submittedName>
        <fullName evidence="1">Uncharacterized protein</fullName>
    </submittedName>
</protein>
<name>A0A1S7J040_LEGPN</name>
<organism evidence="1">
    <name type="scientific">Legionella pneumophila</name>
    <dbReference type="NCBI Taxonomy" id="446"/>
    <lineage>
        <taxon>Bacteria</taxon>
        <taxon>Pseudomonadati</taxon>
        <taxon>Pseudomonadota</taxon>
        <taxon>Gammaproteobacteria</taxon>
        <taxon>Legionellales</taxon>
        <taxon>Legionellaceae</taxon>
        <taxon>Legionella</taxon>
    </lineage>
</organism>
<reference evidence="1" key="1">
    <citation type="journal article" date="2017" name="Plasmid">
        <title>Characterization of the cryptic plasmid pOfk55 from Legionella pneumophila and construction of a pOfk55-derived shuttle vector.</title>
        <authorList>
            <person name="Nishida T."/>
            <person name="Watanabe K."/>
            <person name="Tachibana M."/>
            <person name="Shimizu T."/>
            <person name="Watarai M."/>
        </authorList>
    </citation>
    <scope>NUCLEOTIDE SEQUENCE</scope>
    <source>
        <strain evidence="1">Ofk308</strain>
        <plasmid evidence="1">pOfk55</plasmid>
    </source>
</reference>
<keyword evidence="1" id="KW-0614">Plasmid</keyword>
<dbReference type="EMBL" id="LC215275">
    <property type="protein sequence ID" value="BAX01898.1"/>
    <property type="molecule type" value="Genomic_DNA"/>
</dbReference>
<accession>A0A1S7J040</accession>
<dbReference type="AlphaFoldDB" id="A0A1S7J040"/>
<dbReference type="RefSeq" id="WP_059411218.1">
    <property type="nucleotide sequence ID" value="NZ_LC215275.1"/>
</dbReference>
<proteinExistence type="predicted"/>
<geneLocation type="plasmid" evidence="1">
    <name>pOfk55</name>
</geneLocation>